<organism evidence="2 3">
    <name type="scientific">Lichenibacterium ramalinae</name>
    <dbReference type="NCBI Taxonomy" id="2316527"/>
    <lineage>
        <taxon>Bacteria</taxon>
        <taxon>Pseudomonadati</taxon>
        <taxon>Pseudomonadota</taxon>
        <taxon>Alphaproteobacteria</taxon>
        <taxon>Hyphomicrobiales</taxon>
        <taxon>Lichenihabitantaceae</taxon>
        <taxon>Lichenibacterium</taxon>
    </lineage>
</organism>
<feature type="region of interest" description="Disordered" evidence="1">
    <location>
        <begin position="1"/>
        <end position="25"/>
    </location>
</feature>
<dbReference type="GO" id="GO:0005829">
    <property type="term" value="C:cytosol"/>
    <property type="evidence" value="ECO:0007669"/>
    <property type="project" value="TreeGrafter"/>
</dbReference>
<dbReference type="Gene3D" id="3.30.1240.10">
    <property type="match status" value="1"/>
</dbReference>
<name>A0A4V1RI96_9HYPH</name>
<dbReference type="SFLD" id="SFLDS00003">
    <property type="entry name" value="Haloacid_Dehalogenase"/>
    <property type="match status" value="1"/>
</dbReference>
<gene>
    <name evidence="2" type="ORF">D3272_19420</name>
</gene>
<dbReference type="NCBIfam" id="TIGR00099">
    <property type="entry name" value="Cof-subfamily"/>
    <property type="match status" value="1"/>
</dbReference>
<protein>
    <submittedName>
        <fullName evidence="2">HAD family phosphatase</fullName>
    </submittedName>
</protein>
<dbReference type="NCBIfam" id="TIGR01484">
    <property type="entry name" value="HAD-SF-IIB"/>
    <property type="match status" value="1"/>
</dbReference>
<dbReference type="PROSITE" id="PS01229">
    <property type="entry name" value="COF_2"/>
    <property type="match status" value="1"/>
</dbReference>
<dbReference type="PANTHER" id="PTHR10000:SF8">
    <property type="entry name" value="HAD SUPERFAMILY HYDROLASE-LIKE, TYPE 3"/>
    <property type="match status" value="1"/>
</dbReference>
<dbReference type="AlphaFoldDB" id="A0A4V1RI96"/>
<reference evidence="2 3" key="2">
    <citation type="submission" date="2019-02" db="EMBL/GenBank/DDBJ databases">
        <title>'Lichenibacterium ramalinii' gen. nov. sp. nov., 'Lichenibacterium minor' gen. nov. sp. nov.</title>
        <authorList>
            <person name="Pankratov T."/>
        </authorList>
    </citation>
    <scope>NUCLEOTIDE SEQUENCE [LARGE SCALE GENOMIC DNA]</scope>
    <source>
        <strain evidence="2 3">RmlP001</strain>
    </source>
</reference>
<dbReference type="GO" id="GO:0000287">
    <property type="term" value="F:magnesium ion binding"/>
    <property type="evidence" value="ECO:0007669"/>
    <property type="project" value="TreeGrafter"/>
</dbReference>
<dbReference type="Gene3D" id="3.40.50.1000">
    <property type="entry name" value="HAD superfamily/HAD-like"/>
    <property type="match status" value="1"/>
</dbReference>
<dbReference type="InterPro" id="IPR006379">
    <property type="entry name" value="HAD-SF_hydro_IIB"/>
</dbReference>
<accession>A0A4V1RI96</accession>
<evidence type="ECO:0000313" key="3">
    <source>
        <dbReference type="Proteomes" id="UP000289411"/>
    </source>
</evidence>
<keyword evidence="3" id="KW-1185">Reference proteome</keyword>
<comment type="caution">
    <text evidence="2">The sequence shown here is derived from an EMBL/GenBank/DDBJ whole genome shotgun (WGS) entry which is preliminary data.</text>
</comment>
<dbReference type="Pfam" id="PF08282">
    <property type="entry name" value="Hydrolase_3"/>
    <property type="match status" value="1"/>
</dbReference>
<dbReference type="InterPro" id="IPR000150">
    <property type="entry name" value="Cof"/>
</dbReference>
<dbReference type="Proteomes" id="UP000289411">
    <property type="component" value="Unassembled WGS sequence"/>
</dbReference>
<dbReference type="CDD" id="cd07516">
    <property type="entry name" value="HAD_Pase"/>
    <property type="match status" value="1"/>
</dbReference>
<dbReference type="OrthoDB" id="7847955at2"/>
<reference evidence="2 3" key="1">
    <citation type="submission" date="2018-09" db="EMBL/GenBank/DDBJ databases">
        <authorList>
            <person name="Grouzdev D.S."/>
            <person name="Krutkina M.S."/>
        </authorList>
    </citation>
    <scope>NUCLEOTIDE SEQUENCE [LARGE SCALE GENOMIC DNA]</scope>
    <source>
        <strain evidence="2 3">RmlP001</strain>
    </source>
</reference>
<proteinExistence type="predicted"/>
<evidence type="ECO:0000256" key="1">
    <source>
        <dbReference type="SAM" id="MobiDB-lite"/>
    </source>
</evidence>
<evidence type="ECO:0000313" key="2">
    <source>
        <dbReference type="EMBL" id="RYB02873.1"/>
    </source>
</evidence>
<dbReference type="SUPFAM" id="SSF56784">
    <property type="entry name" value="HAD-like"/>
    <property type="match status" value="1"/>
</dbReference>
<sequence length="300" mass="31394">MASREARSRPAQDQGIGPVSDGPRPAEPIRLVVSDIDGTLVNHAKELTPRTRAAIAALERAGIGFTVTTARPPVGLRPIYAMLGLQVTAAAINGGAIVDGAFNVIAEKLLAPDVARRAVAFLRGRGLDPWLFTDTHWYLRDPDGDNVGLETRTIGQDPVVVEDFGPELYGHVLKVIGSCNDHALLARCETDLQRELGGDAIATRSQSYYLDVTNPAAHKGEAVKSLAEAFGVPVSAVLTIGDGTNDIPMLQAAGFGVAMGNGSEAVKAAARAVTDDCENDGFAKAIELYALGSQGASGRS</sequence>
<dbReference type="EMBL" id="QYBC01000017">
    <property type="protein sequence ID" value="RYB02873.1"/>
    <property type="molecule type" value="Genomic_DNA"/>
</dbReference>
<dbReference type="SFLD" id="SFLDG01140">
    <property type="entry name" value="C2.B:_Phosphomannomutase_and_P"/>
    <property type="match status" value="1"/>
</dbReference>
<feature type="compositionally biased region" description="Basic and acidic residues" evidence="1">
    <location>
        <begin position="1"/>
        <end position="10"/>
    </location>
</feature>
<dbReference type="InterPro" id="IPR023214">
    <property type="entry name" value="HAD_sf"/>
</dbReference>
<dbReference type="InterPro" id="IPR036412">
    <property type="entry name" value="HAD-like_sf"/>
</dbReference>
<dbReference type="PANTHER" id="PTHR10000">
    <property type="entry name" value="PHOSPHOSERINE PHOSPHATASE"/>
    <property type="match status" value="1"/>
</dbReference>
<dbReference type="PROSITE" id="PS01228">
    <property type="entry name" value="COF_1"/>
    <property type="match status" value="1"/>
</dbReference>
<dbReference type="GO" id="GO:0016791">
    <property type="term" value="F:phosphatase activity"/>
    <property type="evidence" value="ECO:0007669"/>
    <property type="project" value="TreeGrafter"/>
</dbReference>